<evidence type="ECO:0000313" key="2">
    <source>
        <dbReference type="Proteomes" id="UP001595711"/>
    </source>
</evidence>
<proteinExistence type="predicted"/>
<protein>
    <recommendedName>
        <fullName evidence="3">Lipoprotein</fullName>
    </recommendedName>
</protein>
<dbReference type="PROSITE" id="PS51318">
    <property type="entry name" value="TAT"/>
    <property type="match status" value="1"/>
</dbReference>
<gene>
    <name evidence="1" type="ORF">ACFOOQ_11650</name>
</gene>
<dbReference type="RefSeq" id="WP_379726366.1">
    <property type="nucleotide sequence ID" value="NZ_JBHRYJ010000002.1"/>
</dbReference>
<dbReference type="Proteomes" id="UP001595711">
    <property type="component" value="Unassembled WGS sequence"/>
</dbReference>
<reference evidence="2" key="1">
    <citation type="journal article" date="2019" name="Int. J. Syst. Evol. Microbiol.">
        <title>The Global Catalogue of Microorganisms (GCM) 10K type strain sequencing project: providing services to taxonomists for standard genome sequencing and annotation.</title>
        <authorList>
            <consortium name="The Broad Institute Genomics Platform"/>
            <consortium name="The Broad Institute Genome Sequencing Center for Infectious Disease"/>
            <person name="Wu L."/>
            <person name="Ma J."/>
        </authorList>
    </citation>
    <scope>NUCLEOTIDE SEQUENCE [LARGE SCALE GENOMIC DNA]</scope>
    <source>
        <strain evidence="2">KCTC 42182</strain>
    </source>
</reference>
<keyword evidence="2" id="KW-1185">Reference proteome</keyword>
<accession>A0ABV7VGN1</accession>
<dbReference type="InterPro" id="IPR006311">
    <property type="entry name" value="TAT_signal"/>
</dbReference>
<evidence type="ECO:0008006" key="3">
    <source>
        <dbReference type="Google" id="ProtNLM"/>
    </source>
</evidence>
<organism evidence="1 2">
    <name type="scientific">Ferrovibrio xuzhouensis</name>
    <dbReference type="NCBI Taxonomy" id="1576914"/>
    <lineage>
        <taxon>Bacteria</taxon>
        <taxon>Pseudomonadati</taxon>
        <taxon>Pseudomonadota</taxon>
        <taxon>Alphaproteobacteria</taxon>
        <taxon>Rhodospirillales</taxon>
        <taxon>Rhodospirillaceae</taxon>
        <taxon>Ferrovibrio</taxon>
    </lineage>
</organism>
<sequence>MNLLPSRSRVLSASAFPESAFRSPVARRQVLRGAAALGFTALLAACSTAPEKPIFPEITFADEPKLTFAASSVETIQEYQPSAQPPHIELTVPQSPVLVAQRWARDRILLDNSQPYRVTVTIKNASVTEEDLKKTPGIKGSFTEDQVARFTVDVGMTVELRDARGFRIATATSSAKRSNTIGEKATLNDRDKLLYDLVKATMQDVDRELESNIRQYMPLYVR</sequence>
<name>A0ABV7VGN1_9PROT</name>
<dbReference type="EMBL" id="JBHRYJ010000002">
    <property type="protein sequence ID" value="MFC3676202.1"/>
    <property type="molecule type" value="Genomic_DNA"/>
</dbReference>
<evidence type="ECO:0000313" key="1">
    <source>
        <dbReference type="EMBL" id="MFC3676202.1"/>
    </source>
</evidence>
<comment type="caution">
    <text evidence="1">The sequence shown here is derived from an EMBL/GenBank/DDBJ whole genome shotgun (WGS) entry which is preliminary data.</text>
</comment>